<evidence type="ECO:0000256" key="9">
    <source>
        <dbReference type="ARBA" id="ARBA00022840"/>
    </source>
</evidence>
<feature type="transmembrane region" description="Helical" evidence="13">
    <location>
        <begin position="49"/>
        <end position="82"/>
    </location>
</feature>
<evidence type="ECO:0000256" key="11">
    <source>
        <dbReference type="ARBA" id="ARBA00023012"/>
    </source>
</evidence>
<proteinExistence type="predicted"/>
<comment type="caution">
    <text evidence="15">The sequence shown here is derived from an EMBL/GenBank/DDBJ whole genome shotgun (WGS) entry which is preliminary data.</text>
</comment>
<dbReference type="SMART" id="SM00387">
    <property type="entry name" value="HATPase_c"/>
    <property type="match status" value="1"/>
</dbReference>
<dbReference type="Pfam" id="PF13493">
    <property type="entry name" value="DUF4118"/>
    <property type="match status" value="1"/>
</dbReference>
<gene>
    <name evidence="15" type="ORF">C5689_11830</name>
</gene>
<keyword evidence="11" id="KW-0902">Two-component regulatory system</keyword>
<dbReference type="PANTHER" id="PTHR41523:SF8">
    <property type="entry name" value="ETHYLENE RESPONSE SENSOR PROTEIN"/>
    <property type="match status" value="1"/>
</dbReference>
<dbReference type="InterPro" id="IPR005467">
    <property type="entry name" value="His_kinase_dom"/>
</dbReference>
<keyword evidence="5" id="KW-0808">Transferase</keyword>
<dbReference type="OrthoDB" id="7991996at2"/>
<dbReference type="GO" id="GO:0000160">
    <property type="term" value="P:phosphorelay signal transduction system"/>
    <property type="evidence" value="ECO:0007669"/>
    <property type="project" value="UniProtKB-KW"/>
</dbReference>
<dbReference type="Pfam" id="PF02518">
    <property type="entry name" value="HATPase_c"/>
    <property type="match status" value="1"/>
</dbReference>
<evidence type="ECO:0000259" key="14">
    <source>
        <dbReference type="PROSITE" id="PS50109"/>
    </source>
</evidence>
<comment type="catalytic activity">
    <reaction evidence="1">
        <text>ATP + protein L-histidine = ADP + protein N-phospho-L-histidine.</text>
        <dbReference type="EC" id="2.7.13.3"/>
    </reaction>
</comment>
<dbReference type="Gene3D" id="1.20.120.620">
    <property type="entry name" value="Backbone structure of the membrane domain of e. Coli histidine kinase receptor kdpd"/>
    <property type="match status" value="1"/>
</dbReference>
<dbReference type="Proteomes" id="UP000245137">
    <property type="component" value="Unassembled WGS sequence"/>
</dbReference>
<evidence type="ECO:0000313" key="15">
    <source>
        <dbReference type="EMBL" id="PWB93679.1"/>
    </source>
</evidence>
<dbReference type="InterPro" id="IPR038318">
    <property type="entry name" value="KdpD_sf"/>
</dbReference>
<dbReference type="InterPro" id="IPR003594">
    <property type="entry name" value="HATPase_dom"/>
</dbReference>
<dbReference type="EMBL" id="PUIV01000017">
    <property type="protein sequence ID" value="PWB93679.1"/>
    <property type="molecule type" value="Genomic_DNA"/>
</dbReference>
<evidence type="ECO:0000313" key="16">
    <source>
        <dbReference type="Proteomes" id="UP000245137"/>
    </source>
</evidence>
<protein>
    <recommendedName>
        <fullName evidence="3">histidine kinase</fullName>
        <ecNumber evidence="3">2.7.13.3</ecNumber>
    </recommendedName>
</protein>
<name>A0A2U1SPZ5_METSR</name>
<keyword evidence="4" id="KW-0597">Phosphoprotein</keyword>
<keyword evidence="16" id="KW-1185">Reference proteome</keyword>
<dbReference type="InterPro" id="IPR011495">
    <property type="entry name" value="Sig_transdc_His_kin_sub2_dim/P"/>
</dbReference>
<dbReference type="PROSITE" id="PS50109">
    <property type="entry name" value="HIS_KIN"/>
    <property type="match status" value="1"/>
</dbReference>
<dbReference type="InterPro" id="IPR036890">
    <property type="entry name" value="HATPase_C_sf"/>
</dbReference>
<dbReference type="AlphaFoldDB" id="A0A2U1SPZ5"/>
<dbReference type="SUPFAM" id="SSF55874">
    <property type="entry name" value="ATPase domain of HSP90 chaperone/DNA topoisomerase II/histidine kinase"/>
    <property type="match status" value="1"/>
</dbReference>
<reference evidence="15 16" key="1">
    <citation type="journal article" date="2018" name="Appl. Microbiol. Biotechnol.">
        <title>Co-cultivation of the strictly anaerobic methanogen Methanosarcina barkeri with aerobic methanotrophs in an oxygen-limited membrane bioreactor.</title>
        <authorList>
            <person name="In 't Zandt M.H."/>
            <person name="van den Bosch T.J.M."/>
            <person name="Rijkers R."/>
            <person name="van Kessel M.A.H.J."/>
            <person name="Jetten M.S.M."/>
            <person name="Welte C.U."/>
        </authorList>
    </citation>
    <scope>NUCLEOTIDE SEQUENCE [LARGE SCALE GENOMIC DNA]</scope>
    <source>
        <strain evidence="15 16">DSM 17706</strain>
    </source>
</reference>
<dbReference type="InterPro" id="IPR025201">
    <property type="entry name" value="KdpD_TM"/>
</dbReference>
<feature type="transmembrane region" description="Helical" evidence="13">
    <location>
        <begin position="20"/>
        <end position="37"/>
    </location>
</feature>
<keyword evidence="6 13" id="KW-0812">Transmembrane</keyword>
<comment type="subcellular location">
    <subcellularLocation>
        <location evidence="2">Membrane</location>
        <topology evidence="2">Multi-pass membrane protein</topology>
    </subcellularLocation>
</comment>
<keyword evidence="12 13" id="KW-0472">Membrane</keyword>
<evidence type="ECO:0000256" key="6">
    <source>
        <dbReference type="ARBA" id="ARBA00022692"/>
    </source>
</evidence>
<evidence type="ECO:0000256" key="3">
    <source>
        <dbReference type="ARBA" id="ARBA00012438"/>
    </source>
</evidence>
<keyword evidence="7" id="KW-0547">Nucleotide-binding</keyword>
<evidence type="ECO:0000256" key="4">
    <source>
        <dbReference type="ARBA" id="ARBA00022553"/>
    </source>
</evidence>
<evidence type="ECO:0000256" key="2">
    <source>
        <dbReference type="ARBA" id="ARBA00004141"/>
    </source>
</evidence>
<evidence type="ECO:0000256" key="12">
    <source>
        <dbReference type="ARBA" id="ARBA00023136"/>
    </source>
</evidence>
<evidence type="ECO:0000256" key="7">
    <source>
        <dbReference type="ARBA" id="ARBA00022741"/>
    </source>
</evidence>
<evidence type="ECO:0000256" key="1">
    <source>
        <dbReference type="ARBA" id="ARBA00000085"/>
    </source>
</evidence>
<keyword evidence="10 13" id="KW-1133">Transmembrane helix</keyword>
<dbReference type="GO" id="GO:0005524">
    <property type="term" value="F:ATP binding"/>
    <property type="evidence" value="ECO:0007669"/>
    <property type="project" value="UniProtKB-KW"/>
</dbReference>
<evidence type="ECO:0000256" key="13">
    <source>
        <dbReference type="SAM" id="Phobius"/>
    </source>
</evidence>
<evidence type="ECO:0000256" key="10">
    <source>
        <dbReference type="ARBA" id="ARBA00022989"/>
    </source>
</evidence>
<dbReference type="EC" id="2.7.13.3" evidence="3"/>
<sequence length="336" mass="35883">MHELFALAARCRALTGRMRYLGASGLTLAALALLALLRDRLPPGELLLFLPAVLLSALFFGGEAGGWSAAFSAALAALFLFQGEGFAVSDPAEALALVLFICVALFVVYVLQEFSNAIDRRDDETAAAQALATKTERLRRLYLQEMAHRTKNDLQFAGSMLQIEARALDDESARAALLAVASRIAVMSRVYALLQHGDMSDVSMKPLIGDLCANLRLALVGVRPIALRTEVADCTLGVDEARALALIVNELVGNALKYAFPEDRPGTVRVRLSRDGDDLTLTVEDDGVGPVSTEAKGAGVGQKLARSLGQQLGGALVIEPGEKGLRCELRFPAPPR</sequence>
<dbReference type="Pfam" id="PF07568">
    <property type="entry name" value="HisKA_2"/>
    <property type="match status" value="1"/>
</dbReference>
<dbReference type="GO" id="GO:0004673">
    <property type="term" value="F:protein histidine kinase activity"/>
    <property type="evidence" value="ECO:0007669"/>
    <property type="project" value="UniProtKB-EC"/>
</dbReference>
<dbReference type="PANTHER" id="PTHR41523">
    <property type="entry name" value="TWO-COMPONENT SYSTEM SENSOR PROTEIN"/>
    <property type="match status" value="1"/>
</dbReference>
<dbReference type="RefSeq" id="WP_108917474.1">
    <property type="nucleotide sequence ID" value="NZ_BGJY01000009.1"/>
</dbReference>
<feature type="domain" description="Histidine kinase" evidence="14">
    <location>
        <begin position="145"/>
        <end position="335"/>
    </location>
</feature>
<evidence type="ECO:0000256" key="8">
    <source>
        <dbReference type="ARBA" id="ARBA00022777"/>
    </source>
</evidence>
<dbReference type="Gene3D" id="3.30.565.10">
    <property type="entry name" value="Histidine kinase-like ATPase, C-terminal domain"/>
    <property type="match status" value="1"/>
</dbReference>
<evidence type="ECO:0000256" key="5">
    <source>
        <dbReference type="ARBA" id="ARBA00022679"/>
    </source>
</evidence>
<accession>A0A2U1SPZ5</accession>
<feature type="transmembrane region" description="Helical" evidence="13">
    <location>
        <begin position="94"/>
        <end position="111"/>
    </location>
</feature>
<dbReference type="GO" id="GO:0016020">
    <property type="term" value="C:membrane"/>
    <property type="evidence" value="ECO:0007669"/>
    <property type="project" value="UniProtKB-SubCell"/>
</dbReference>
<keyword evidence="8 15" id="KW-0418">Kinase</keyword>
<organism evidence="15 16">
    <name type="scientific">Methylosinus sporium</name>
    <dbReference type="NCBI Taxonomy" id="428"/>
    <lineage>
        <taxon>Bacteria</taxon>
        <taxon>Pseudomonadati</taxon>
        <taxon>Pseudomonadota</taxon>
        <taxon>Alphaproteobacteria</taxon>
        <taxon>Hyphomicrobiales</taxon>
        <taxon>Methylocystaceae</taxon>
        <taxon>Methylosinus</taxon>
    </lineage>
</organism>
<keyword evidence="9" id="KW-0067">ATP-binding</keyword>